<keyword evidence="1" id="KW-0472">Membrane</keyword>
<proteinExistence type="predicted"/>
<keyword evidence="1" id="KW-0812">Transmembrane</keyword>
<dbReference type="Proteomes" id="UP001386955">
    <property type="component" value="Unassembled WGS sequence"/>
</dbReference>
<feature type="transmembrane region" description="Helical" evidence="1">
    <location>
        <begin position="33"/>
        <end position="55"/>
    </location>
</feature>
<comment type="caution">
    <text evidence="2">The sequence shown here is derived from an EMBL/GenBank/DDBJ whole genome shotgun (WGS) entry which is preliminary data.</text>
</comment>
<evidence type="ECO:0000313" key="3">
    <source>
        <dbReference type="Proteomes" id="UP001386955"/>
    </source>
</evidence>
<accession>A0AAN9ST04</accession>
<keyword evidence="3" id="KW-1185">Reference proteome</keyword>
<gene>
    <name evidence="2" type="ORF">VNO78_07235</name>
</gene>
<name>A0AAN9ST04_PSOTE</name>
<reference evidence="2 3" key="1">
    <citation type="submission" date="2024-01" db="EMBL/GenBank/DDBJ databases">
        <title>The genomes of 5 underutilized Papilionoideae crops provide insights into root nodulation and disease resistanc.</title>
        <authorList>
            <person name="Jiang F."/>
        </authorList>
    </citation>
    <scope>NUCLEOTIDE SEQUENCE [LARGE SCALE GENOMIC DNA]</scope>
    <source>
        <strain evidence="2">DUOXIRENSHENG_FW03</strain>
        <tissue evidence="2">Leaves</tissue>
    </source>
</reference>
<sequence>MEPTTVMVQSFSLSLCRLKPNMRGIIELNSCSIIVHALALDAPLMTILLIAMCAFSSHEFQHLLRVRDHQGWFELTHPFSD</sequence>
<evidence type="ECO:0000256" key="1">
    <source>
        <dbReference type="SAM" id="Phobius"/>
    </source>
</evidence>
<organism evidence="2 3">
    <name type="scientific">Psophocarpus tetragonolobus</name>
    <name type="common">Winged bean</name>
    <name type="synonym">Dolichos tetragonolobus</name>
    <dbReference type="NCBI Taxonomy" id="3891"/>
    <lineage>
        <taxon>Eukaryota</taxon>
        <taxon>Viridiplantae</taxon>
        <taxon>Streptophyta</taxon>
        <taxon>Embryophyta</taxon>
        <taxon>Tracheophyta</taxon>
        <taxon>Spermatophyta</taxon>
        <taxon>Magnoliopsida</taxon>
        <taxon>eudicotyledons</taxon>
        <taxon>Gunneridae</taxon>
        <taxon>Pentapetalae</taxon>
        <taxon>rosids</taxon>
        <taxon>fabids</taxon>
        <taxon>Fabales</taxon>
        <taxon>Fabaceae</taxon>
        <taxon>Papilionoideae</taxon>
        <taxon>50 kb inversion clade</taxon>
        <taxon>NPAAA clade</taxon>
        <taxon>indigoferoid/millettioid clade</taxon>
        <taxon>Phaseoleae</taxon>
        <taxon>Psophocarpus</taxon>
    </lineage>
</organism>
<dbReference type="AlphaFoldDB" id="A0AAN9ST04"/>
<keyword evidence="1" id="KW-1133">Transmembrane helix</keyword>
<protein>
    <submittedName>
        <fullName evidence="2">Uncharacterized protein</fullName>
    </submittedName>
</protein>
<evidence type="ECO:0000313" key="2">
    <source>
        <dbReference type="EMBL" id="KAK7405658.1"/>
    </source>
</evidence>
<dbReference type="EMBL" id="JAYMYS010000002">
    <property type="protein sequence ID" value="KAK7405658.1"/>
    <property type="molecule type" value="Genomic_DNA"/>
</dbReference>